<dbReference type="Pfam" id="PF12510">
    <property type="entry name" value="Smoothelin"/>
    <property type="match status" value="1"/>
</dbReference>
<dbReference type="EMBL" id="AMQM01003437">
    <property type="status" value="NOT_ANNOTATED_CDS"/>
    <property type="molecule type" value="Genomic_DNA"/>
</dbReference>
<dbReference type="CTD" id="20203014"/>
<feature type="compositionally biased region" description="Low complexity" evidence="5">
    <location>
        <begin position="207"/>
        <end position="216"/>
    </location>
</feature>
<proteinExistence type="predicted"/>
<evidence type="ECO:0000313" key="9">
    <source>
        <dbReference type="Proteomes" id="UP000015101"/>
    </source>
</evidence>
<evidence type="ECO:0000256" key="2">
    <source>
        <dbReference type="ARBA" id="ARBA00022553"/>
    </source>
</evidence>
<evidence type="ECO:0000256" key="1">
    <source>
        <dbReference type="ARBA" id="ARBA00004177"/>
    </source>
</evidence>
<dbReference type="Pfam" id="PF00307">
    <property type="entry name" value="CH"/>
    <property type="match status" value="1"/>
</dbReference>
<protein>
    <recommendedName>
        <fullName evidence="6">Calponin-homology (CH) domain-containing protein</fullName>
    </recommendedName>
</protein>
<evidence type="ECO:0000313" key="7">
    <source>
        <dbReference type="EMBL" id="ESO08198.1"/>
    </source>
</evidence>
<dbReference type="AlphaFoldDB" id="T1F2G4"/>
<dbReference type="InterPro" id="IPR036872">
    <property type="entry name" value="CH_dom_sf"/>
</dbReference>
<dbReference type="PANTHER" id="PTHR23167">
    <property type="entry name" value="CALPONIN HOMOLOGY DOMAIN-CONTAINING PROTEIN DDB_G0272472-RELATED"/>
    <property type="match status" value="1"/>
</dbReference>
<sequence>METEVLDQCDDMEKLQTMLDNSDDLEFRRLVRLKIRKLKKGGSNNIPTARQALRHFKQIDKEVLLRNNNGSKDILDKLKRISPSNPNNIKEQTLNWCKNRLSGYENINIEDFSASWSDGLAFCALANSFFPSEFDYDQLTNQNRRFNFKLAFDVLEDKAGIAPLLDVEDMLTTSQPDWRCVFTYVNSVISRMSEIKKQQQLPQLPQQLKQQLPQQLEHQDSLQLQEDEVNDDDNVDSSLKSHADNRTGDSNNNDVDDDNT</sequence>
<feature type="compositionally biased region" description="Acidic residues" evidence="5">
    <location>
        <begin position="225"/>
        <end position="235"/>
    </location>
</feature>
<dbReference type="InterPro" id="IPR022189">
    <property type="entry name" value="SMTN"/>
</dbReference>
<dbReference type="EMBL" id="KB096134">
    <property type="protein sequence ID" value="ESO08198.1"/>
    <property type="molecule type" value="Genomic_DNA"/>
</dbReference>
<keyword evidence="9" id="KW-1185">Reference proteome</keyword>
<evidence type="ECO:0000256" key="3">
    <source>
        <dbReference type="ARBA" id="ARBA00022753"/>
    </source>
</evidence>
<dbReference type="Gene3D" id="1.10.418.10">
    <property type="entry name" value="Calponin-like domain"/>
    <property type="match status" value="1"/>
</dbReference>
<gene>
    <name evidence="8" type="primary">20203014</name>
    <name evidence="7" type="ORF">HELRODRAFT_169937</name>
</gene>
<dbReference type="FunFam" id="1.10.418.10:FF:000023">
    <property type="entry name" value="EH domain-binding protein 1 isoform X1"/>
    <property type="match status" value="1"/>
</dbReference>
<evidence type="ECO:0000313" key="8">
    <source>
        <dbReference type="EnsemblMetazoa" id="HelroP169937"/>
    </source>
</evidence>
<keyword evidence="2" id="KW-0597">Phosphoprotein</keyword>
<dbReference type="PROSITE" id="PS50021">
    <property type="entry name" value="CH"/>
    <property type="match status" value="1"/>
</dbReference>
<dbReference type="RefSeq" id="XP_009013987.1">
    <property type="nucleotide sequence ID" value="XM_009015739.1"/>
</dbReference>
<evidence type="ECO:0000256" key="5">
    <source>
        <dbReference type="SAM" id="MobiDB-lite"/>
    </source>
</evidence>
<dbReference type="HOGENOM" id="CLU_1070689_0_0_1"/>
<feature type="domain" description="Calponin-homology (CH)" evidence="6">
    <location>
        <begin position="87"/>
        <end position="193"/>
    </location>
</feature>
<reference evidence="7 9" key="2">
    <citation type="journal article" date="2013" name="Nature">
        <title>Insights into bilaterian evolution from three spiralian genomes.</title>
        <authorList>
            <person name="Simakov O."/>
            <person name="Marletaz F."/>
            <person name="Cho S.J."/>
            <person name="Edsinger-Gonzales E."/>
            <person name="Havlak P."/>
            <person name="Hellsten U."/>
            <person name="Kuo D.H."/>
            <person name="Larsson T."/>
            <person name="Lv J."/>
            <person name="Arendt D."/>
            <person name="Savage R."/>
            <person name="Osoegawa K."/>
            <person name="de Jong P."/>
            <person name="Grimwood J."/>
            <person name="Chapman J.A."/>
            <person name="Shapiro H."/>
            <person name="Aerts A."/>
            <person name="Otillar R.P."/>
            <person name="Terry A.Y."/>
            <person name="Boore J.L."/>
            <person name="Grigoriev I.V."/>
            <person name="Lindberg D.R."/>
            <person name="Seaver E.C."/>
            <person name="Weisblat D.A."/>
            <person name="Putnam N.H."/>
            <person name="Rokhsar D.S."/>
        </authorList>
    </citation>
    <scope>NUCLEOTIDE SEQUENCE</scope>
</reference>
<dbReference type="KEGG" id="hro:HELRODRAFT_169937"/>
<dbReference type="PANTHER" id="PTHR23167:SF88">
    <property type="entry name" value="CALPONIN-HOMOLOGY (CH) DOMAIN-CONTAINING PROTEIN"/>
    <property type="match status" value="1"/>
</dbReference>
<feature type="region of interest" description="Disordered" evidence="5">
    <location>
        <begin position="207"/>
        <end position="260"/>
    </location>
</feature>
<keyword evidence="3" id="KW-0967">Endosome</keyword>
<accession>T1F2G4</accession>
<reference evidence="8" key="3">
    <citation type="submission" date="2015-06" db="UniProtKB">
        <authorList>
            <consortium name="EnsemblMetazoa"/>
        </authorList>
    </citation>
    <scope>IDENTIFICATION</scope>
</reference>
<dbReference type="STRING" id="6412.T1F2G4"/>
<dbReference type="InterPro" id="IPR001715">
    <property type="entry name" value="CH_dom"/>
</dbReference>
<dbReference type="GeneID" id="20203014"/>
<dbReference type="InParanoid" id="T1F2G4"/>
<evidence type="ECO:0000256" key="4">
    <source>
        <dbReference type="ARBA" id="ARBA00023054"/>
    </source>
</evidence>
<name>T1F2G4_HELRO</name>
<dbReference type="OrthoDB" id="10017054at2759"/>
<dbReference type="SMART" id="SM00033">
    <property type="entry name" value="CH"/>
    <property type="match status" value="1"/>
</dbReference>
<reference evidence="9" key="1">
    <citation type="submission" date="2012-12" db="EMBL/GenBank/DDBJ databases">
        <authorList>
            <person name="Hellsten U."/>
            <person name="Grimwood J."/>
            <person name="Chapman J.A."/>
            <person name="Shapiro H."/>
            <person name="Aerts A."/>
            <person name="Otillar R.P."/>
            <person name="Terry A.Y."/>
            <person name="Boore J.L."/>
            <person name="Simakov O."/>
            <person name="Marletaz F."/>
            <person name="Cho S.-J."/>
            <person name="Edsinger-Gonzales E."/>
            <person name="Havlak P."/>
            <person name="Kuo D.-H."/>
            <person name="Larsson T."/>
            <person name="Lv J."/>
            <person name="Arendt D."/>
            <person name="Savage R."/>
            <person name="Osoegawa K."/>
            <person name="de Jong P."/>
            <person name="Lindberg D.R."/>
            <person name="Seaver E.C."/>
            <person name="Weisblat D.A."/>
            <person name="Putnam N.H."/>
            <person name="Grigoriev I.V."/>
            <person name="Rokhsar D.S."/>
        </authorList>
    </citation>
    <scope>NUCLEOTIDE SEQUENCE</scope>
</reference>
<comment type="subcellular location">
    <subcellularLocation>
        <location evidence="1">Endosome</location>
    </subcellularLocation>
</comment>
<dbReference type="eggNOG" id="KOG4678">
    <property type="taxonomic scope" value="Eukaryota"/>
</dbReference>
<keyword evidence="4" id="KW-0175">Coiled coil</keyword>
<organism evidence="8 9">
    <name type="scientific">Helobdella robusta</name>
    <name type="common">Californian leech</name>
    <dbReference type="NCBI Taxonomy" id="6412"/>
    <lineage>
        <taxon>Eukaryota</taxon>
        <taxon>Metazoa</taxon>
        <taxon>Spiralia</taxon>
        <taxon>Lophotrochozoa</taxon>
        <taxon>Annelida</taxon>
        <taxon>Clitellata</taxon>
        <taxon>Hirudinea</taxon>
        <taxon>Rhynchobdellida</taxon>
        <taxon>Glossiphoniidae</taxon>
        <taxon>Helobdella</taxon>
    </lineage>
</organism>
<dbReference type="Proteomes" id="UP000015101">
    <property type="component" value="Unassembled WGS sequence"/>
</dbReference>
<dbReference type="SUPFAM" id="SSF47576">
    <property type="entry name" value="Calponin-homology domain, CH-domain"/>
    <property type="match status" value="1"/>
</dbReference>
<dbReference type="EnsemblMetazoa" id="HelroT169937">
    <property type="protein sequence ID" value="HelroP169937"/>
    <property type="gene ID" value="HelroG169937"/>
</dbReference>
<dbReference type="GO" id="GO:0005768">
    <property type="term" value="C:endosome"/>
    <property type="evidence" value="ECO:0007669"/>
    <property type="project" value="UniProtKB-SubCell"/>
</dbReference>
<dbReference type="InterPro" id="IPR050540">
    <property type="entry name" value="F-actin_Monoox_Mical"/>
</dbReference>
<evidence type="ECO:0000259" key="6">
    <source>
        <dbReference type="PROSITE" id="PS50021"/>
    </source>
</evidence>